<dbReference type="GO" id="GO:0030178">
    <property type="term" value="P:negative regulation of Wnt signaling pathway"/>
    <property type="evidence" value="ECO:0007669"/>
    <property type="project" value="TreeGrafter"/>
</dbReference>
<organism evidence="2 8">
    <name type="scientific">Leishmania donovani</name>
    <dbReference type="NCBI Taxonomy" id="5661"/>
    <lineage>
        <taxon>Eukaryota</taxon>
        <taxon>Discoba</taxon>
        <taxon>Euglenozoa</taxon>
        <taxon>Kinetoplastea</taxon>
        <taxon>Metakinetoplastina</taxon>
        <taxon>Trypanosomatida</taxon>
        <taxon>Trypanosomatidae</taxon>
        <taxon>Leishmaniinae</taxon>
        <taxon>Leishmania</taxon>
    </lineage>
</organism>
<dbReference type="AlphaFoldDB" id="A0A3Q8IED6"/>
<reference evidence="2 8" key="4">
    <citation type="journal article" date="2018" name="Sci. Rep.">
        <title>A complete Leishmania donovani reference genome identifies novel genetic variations associated with virulence.</title>
        <authorList>
            <person name="Lypaczewski P."/>
            <person name="Hoshizaki J."/>
            <person name="Zhang W.-W."/>
            <person name="McCall L.-I."/>
            <person name="Torcivia-Rodriguez J."/>
            <person name="Simonyan V."/>
            <person name="Kaur A."/>
            <person name="Dewar K."/>
            <person name="Matlashewski G."/>
        </authorList>
    </citation>
    <scope>NUCLEOTIDE SEQUENCE [LARGE SCALE GENOMIC DNA]</scope>
    <source>
        <strain evidence="2 8">LdCL</strain>
    </source>
</reference>
<dbReference type="VEuPathDB" id="TriTrypDB:LdCL_290017600"/>
<feature type="domain" description="Thioredoxin" evidence="1">
    <location>
        <begin position="1"/>
        <end position="145"/>
    </location>
</feature>
<dbReference type="SMR" id="A0A3Q8IED6"/>
<reference evidence="3" key="8">
    <citation type="submission" date="2020-06" db="EMBL/GenBank/DDBJ databases">
        <authorList>
            <person name="Camacho E."/>
            <person name="Gonzalez-de la Fuente S."/>
            <person name="Rastrojo A."/>
            <person name="Peiro-Pastor R."/>
            <person name="Solana JC."/>
            <person name="Tabera L."/>
            <person name="Gamarro F."/>
            <person name="Carrasco-Ramiro F."/>
            <person name="Requena JM."/>
            <person name="Aguado B."/>
        </authorList>
    </citation>
    <scope>NUCLEOTIDE SEQUENCE</scope>
</reference>
<dbReference type="VEuPathDB" id="TriTrypDB:LdBPK_291250.1"/>
<dbReference type="EMBL" id="LR812649">
    <property type="protein sequence ID" value="CAC5431834.1"/>
    <property type="molecule type" value="Genomic_DNA"/>
</dbReference>
<reference evidence="10" key="5">
    <citation type="submission" date="2019-02" db="EMBL/GenBank/DDBJ databases">
        <title>FDA dAtabase for Regulatory Grade micrObial Sequences (FDA-ARGOS): Supporting development and validation of Infectious Disease Dx tests.</title>
        <authorList>
            <person name="Duncan R."/>
            <person name="Fisher C."/>
            <person name="Tallon L."/>
            <person name="Sadzewicz L."/>
            <person name="Sengamalay N."/>
            <person name="Ott S."/>
            <person name="Godinez A."/>
            <person name="Nagaraj S."/>
            <person name="Vavikolanu K."/>
            <person name="Vyas G."/>
            <person name="Nadendla S."/>
            <person name="Aluvathingal J."/>
            <person name="Sichtig H."/>
        </authorList>
    </citation>
    <scope>NUCLEOTIDE SEQUENCE [LARGE SCALE GENOMIC DNA]</scope>
    <source>
        <strain evidence="10">FDAARGOS_360</strain>
    </source>
</reference>
<dbReference type="SUPFAM" id="SSF52833">
    <property type="entry name" value="Thioredoxin-like"/>
    <property type="match status" value="1"/>
</dbReference>
<dbReference type="FunFam" id="3.40.30.10:FF:000288">
    <property type="entry name" value="Tryparedoxin 1a"/>
    <property type="match status" value="1"/>
</dbReference>
<evidence type="ECO:0000313" key="5">
    <source>
        <dbReference type="EMBL" id="TPP50787.1"/>
    </source>
</evidence>
<protein>
    <submittedName>
        <fullName evidence="5">Thioredoxin-like family protein</fullName>
    </submittedName>
    <submittedName>
        <fullName evidence="2 4">Tryparedoxin</fullName>
    </submittedName>
    <submittedName>
        <fullName evidence="3">Tryparedoxin_1_putative/GeneDB:LmjF.29.1160</fullName>
    </submittedName>
</protein>
<dbReference type="PROSITE" id="PS00194">
    <property type="entry name" value="THIOREDOXIN_1"/>
    <property type="match status" value="1"/>
</dbReference>
<reference evidence="4" key="2">
    <citation type="submission" date="2011-01" db="EMBL/GenBank/DDBJ databases">
        <authorList>
            <person name="Zhao B.P."/>
            <person name="Ren Z.A."/>
            <person name="Li C.D."/>
        </authorList>
    </citation>
    <scope>NUCLEOTIDE SEQUENCE</scope>
    <source>
        <strain evidence="4">BPK282A1</strain>
    </source>
</reference>
<evidence type="ECO:0000313" key="7">
    <source>
        <dbReference type="Proteomes" id="UP000008980"/>
    </source>
</evidence>
<dbReference type="PROSITE" id="PS51352">
    <property type="entry name" value="THIOREDOXIN_2"/>
    <property type="match status" value="1"/>
</dbReference>
<evidence type="ECO:0000313" key="2">
    <source>
        <dbReference type="EMBL" id="AYU80613.1"/>
    </source>
</evidence>
<dbReference type="EMBL" id="RHLC01000014">
    <property type="protein sequence ID" value="TPP52753.1"/>
    <property type="molecule type" value="Genomic_DNA"/>
</dbReference>
<reference evidence="4 7" key="1">
    <citation type="journal article" date="2011" name="Genome Res.">
        <title>Whole genome sequencing of multiple Leishmania donovani clinical isolates provides insights into population structure and mechanisms of drug resistance.</title>
        <authorList>
            <person name="Downing T."/>
            <person name="Imamura H."/>
            <person name="Decuypere S."/>
            <person name="Clark T.G."/>
            <person name="Coombs G.H."/>
            <person name="Cotton J.A."/>
            <person name="Hilley J.D."/>
            <person name="de Doncker S."/>
            <person name="Maes I."/>
            <person name="Mottram J.C."/>
            <person name="Quail M.A."/>
            <person name="Rijal S."/>
            <person name="Sanders M."/>
            <person name="Schonian G."/>
            <person name="Stark O."/>
            <person name="Sundar S."/>
            <person name="Vanaerschot M."/>
            <person name="Hertz-Fowler C."/>
            <person name="Dujardin J.C."/>
            <person name="Berriman M."/>
        </authorList>
    </citation>
    <scope>NUCLEOTIDE SEQUENCE [LARGE SCALE GENOMIC DNA]</scope>
    <source>
        <strain evidence="4 7">BPK282A1</strain>
    </source>
</reference>
<evidence type="ECO:0000259" key="1">
    <source>
        <dbReference type="PROSITE" id="PS51352"/>
    </source>
</evidence>
<keyword evidence="8" id="KW-1185">Reference proteome</keyword>
<proteinExistence type="predicted"/>
<reference evidence="5" key="7">
    <citation type="submission" date="2019-02" db="EMBL/GenBank/DDBJ databases">
        <title>FDA dAtabase for Regulatory Grade micrObial Sequences (FDA-ARGOS): Supporting development and validation of Infectious Disease Dx tests.</title>
        <authorList>
            <person name="Duncan R."/>
            <person name="Fisher C."/>
            <person name="Tallon L.J."/>
            <person name="Sadzewicz L."/>
            <person name="Sengamalay N."/>
            <person name="Ott S."/>
            <person name="Godinez A."/>
            <person name="Nagaraj S."/>
            <person name="Nadendla S."/>
            <person name="Sichtig H."/>
        </authorList>
    </citation>
    <scope>NUCLEOTIDE SEQUENCE</scope>
    <source>
        <strain evidence="5">FDAARGOS_360</strain>
        <strain evidence="6">FDAARGOS_361</strain>
    </source>
</reference>
<dbReference type="PANTHER" id="PTHR46472:SF1">
    <property type="entry name" value="NUCLEOREDOXIN"/>
    <property type="match status" value="1"/>
</dbReference>
<dbReference type="CDD" id="cd03009">
    <property type="entry name" value="TryX_like_TryX_NRX"/>
    <property type="match status" value="1"/>
</dbReference>
<dbReference type="Proteomes" id="UP000318821">
    <property type="component" value="Unassembled WGS sequence"/>
</dbReference>
<dbReference type="InterPro" id="IPR012336">
    <property type="entry name" value="Thioredoxin-like_fold"/>
</dbReference>
<dbReference type="GeneID" id="13387280"/>
<evidence type="ECO:0000313" key="4">
    <source>
        <dbReference type="EMBL" id="CBZ35849.1"/>
    </source>
</evidence>
<dbReference type="InterPro" id="IPR045870">
    <property type="entry name" value="TryX_NRX_thioredoxin_dom"/>
</dbReference>
<dbReference type="RefSeq" id="XP_003862542.1">
    <property type="nucleotide sequence ID" value="XM_003862494.1"/>
</dbReference>
<reference evidence="7" key="3">
    <citation type="submission" date="2011-02" db="EMBL/GenBank/DDBJ databases">
        <title>Whole genome sequencing of Leishmania donovani clinical lines reveals dynamic variation related to drug resistance.</title>
        <authorList>
            <person name="Downing T."/>
            <person name="Imamura H."/>
            <person name="Sanders M."/>
            <person name="Decuypere S."/>
            <person name="Hertz-Fowler C."/>
            <person name="Clark T.G."/>
            <person name="Rijal S."/>
            <person name="Sundar S."/>
            <person name="Quail M.A."/>
            <person name="De Doncker S."/>
            <person name="Maes I."/>
            <person name="Vanaerschot M."/>
            <person name="Stark O."/>
            <person name="Schonian G."/>
            <person name="Dujardin J.C."/>
            <person name="Berriman M."/>
        </authorList>
    </citation>
    <scope>NUCLEOTIDE SEQUENCE [LARGE SCALE GENOMIC DNA]</scope>
    <source>
        <strain evidence="7">BPK282A1</strain>
    </source>
</reference>
<dbReference type="VEuPathDB" id="TriTrypDB:LDHU3_29.1730"/>
<dbReference type="KEGG" id="ldo:LDBPK_291250"/>
<dbReference type="EMBL" id="CP029528">
    <property type="protein sequence ID" value="AYU80613.1"/>
    <property type="molecule type" value="Genomic_DNA"/>
</dbReference>
<dbReference type="EMBL" id="FR799616">
    <property type="protein sequence ID" value="CBZ35849.1"/>
    <property type="molecule type" value="Genomic_DNA"/>
</dbReference>
<dbReference type="OrthoDB" id="409136at2759"/>
<gene>
    <name evidence="5" type="ORF">CGC20_25500</name>
    <name evidence="6" type="ORF">CGC21_28140</name>
    <name evidence="4" type="ORF">LDBPK_291250</name>
    <name evidence="2" type="ORF">LdCL_290017600</name>
    <name evidence="3" type="ORF">LDHU3_29.1730</name>
</gene>
<dbReference type="Proteomes" id="UP000274082">
    <property type="component" value="Chromosome 29"/>
</dbReference>
<evidence type="ECO:0000313" key="6">
    <source>
        <dbReference type="EMBL" id="TPP52753.1"/>
    </source>
</evidence>
<sequence>MSGVSKHLGDVLKLQKQNDMVDMSSLSGKTVFLYFSASWCPPCRGFTPKLVEFYEKHHNSKNFEIILASWDEEEEDFNGYYSKMPWLSIPFEKRNVVEALTKQYKVESIPTLIGLNADTGDTVTTRARHALTQDPEGEQFPWRDE</sequence>
<dbReference type="InterPro" id="IPR036249">
    <property type="entry name" value="Thioredoxin-like_sf"/>
</dbReference>
<dbReference type="Proteomes" id="UP000318447">
    <property type="component" value="Unassembled WGS sequence"/>
</dbReference>
<evidence type="ECO:0000313" key="9">
    <source>
        <dbReference type="Proteomes" id="UP000318447"/>
    </source>
</evidence>
<dbReference type="Proteomes" id="UP000601710">
    <property type="component" value="Chromosome 29"/>
</dbReference>
<name>A0A3Q8IED6_LEIDO</name>
<evidence type="ECO:0000313" key="10">
    <source>
        <dbReference type="Proteomes" id="UP000318821"/>
    </source>
</evidence>
<dbReference type="OMA" id="TDDYKHE"/>
<evidence type="ECO:0000313" key="8">
    <source>
        <dbReference type="Proteomes" id="UP000274082"/>
    </source>
</evidence>
<evidence type="ECO:0000313" key="3">
    <source>
        <dbReference type="EMBL" id="CAC5431834.1"/>
    </source>
</evidence>
<reference evidence="9" key="6">
    <citation type="submission" date="2019-02" db="EMBL/GenBank/DDBJ databases">
        <title>FDA dAtabase for Regulatory Grade micrObial Sequences (FDA-ARGOS): Supporting development and validation of Infectious Disease Dx tests.</title>
        <authorList>
            <person name="Duncan R."/>
            <person name="Fisher C."/>
            <person name="Tallon L."/>
            <person name="Sadzewicz L."/>
            <person name="Sengamalay N."/>
            <person name="Ott S."/>
            <person name="Godinez A."/>
            <person name="Nagaraj S."/>
            <person name="Vavikolanu K."/>
            <person name="Nadendla S."/>
            <person name="Aluvathingal J."/>
            <person name="Sichtig H."/>
        </authorList>
    </citation>
    <scope>NUCLEOTIDE SEQUENCE [LARGE SCALE GENOMIC DNA]</scope>
    <source>
        <strain evidence="9">FDAARGOS_361</strain>
    </source>
</reference>
<dbReference type="InterPro" id="IPR013766">
    <property type="entry name" value="Thioredoxin_domain"/>
</dbReference>
<dbReference type="Proteomes" id="UP000008980">
    <property type="component" value="Chromosome 29"/>
</dbReference>
<accession>E9BKS1</accession>
<accession>A0A3Q8IED6</accession>
<dbReference type="Gene3D" id="3.40.30.10">
    <property type="entry name" value="Glutaredoxin"/>
    <property type="match status" value="1"/>
</dbReference>
<dbReference type="EMBL" id="RHLD01000010">
    <property type="protein sequence ID" value="TPP50787.1"/>
    <property type="molecule type" value="Genomic_DNA"/>
</dbReference>
<dbReference type="InterPro" id="IPR017937">
    <property type="entry name" value="Thioredoxin_CS"/>
</dbReference>
<dbReference type="GO" id="GO:0005634">
    <property type="term" value="C:nucleus"/>
    <property type="evidence" value="ECO:0007669"/>
    <property type="project" value="TreeGrafter"/>
</dbReference>
<dbReference type="PANTHER" id="PTHR46472">
    <property type="entry name" value="NUCLEOREDOXIN"/>
    <property type="match status" value="1"/>
</dbReference>
<dbReference type="GO" id="GO:0004791">
    <property type="term" value="F:thioredoxin-disulfide reductase (NADPH) activity"/>
    <property type="evidence" value="ECO:0007669"/>
    <property type="project" value="InterPro"/>
</dbReference>
<dbReference type="Pfam" id="PF13905">
    <property type="entry name" value="Thioredoxin_8"/>
    <property type="match status" value="1"/>
</dbReference>
<dbReference type="GO" id="GO:0031397">
    <property type="term" value="P:negative regulation of protein ubiquitination"/>
    <property type="evidence" value="ECO:0007669"/>
    <property type="project" value="TreeGrafter"/>
</dbReference>